<dbReference type="InterPro" id="IPR035926">
    <property type="entry name" value="NusB-like_sf"/>
</dbReference>
<evidence type="ECO:0000313" key="1">
    <source>
        <dbReference type="EMBL" id="SVE06219.1"/>
    </source>
</evidence>
<name>A0A383AF52_9ZZZZ</name>
<dbReference type="EMBL" id="UINC01191525">
    <property type="protein sequence ID" value="SVE06219.1"/>
    <property type="molecule type" value="Genomic_DNA"/>
</dbReference>
<sequence>MTLQYSPKKNPRVIIIQKLYSKYFNNEENLIFPKHRFKKFIKDVVNG</sequence>
<feature type="non-terminal residue" evidence="1">
    <location>
        <position position="47"/>
    </location>
</feature>
<reference evidence="1" key="1">
    <citation type="submission" date="2018-05" db="EMBL/GenBank/DDBJ databases">
        <authorList>
            <person name="Lanie J.A."/>
            <person name="Ng W.-L."/>
            <person name="Kazmierczak K.M."/>
            <person name="Andrzejewski T.M."/>
            <person name="Davidsen T.M."/>
            <person name="Wayne K.J."/>
            <person name="Tettelin H."/>
            <person name="Glass J.I."/>
            <person name="Rusch D."/>
            <person name="Podicherti R."/>
            <person name="Tsui H.-C.T."/>
            <person name="Winkler M.E."/>
        </authorList>
    </citation>
    <scope>NUCLEOTIDE SEQUENCE</scope>
</reference>
<proteinExistence type="predicted"/>
<dbReference type="SUPFAM" id="SSF48013">
    <property type="entry name" value="NusB-like"/>
    <property type="match status" value="1"/>
</dbReference>
<organism evidence="1">
    <name type="scientific">marine metagenome</name>
    <dbReference type="NCBI Taxonomy" id="408172"/>
    <lineage>
        <taxon>unclassified sequences</taxon>
        <taxon>metagenomes</taxon>
        <taxon>ecological metagenomes</taxon>
    </lineage>
</organism>
<gene>
    <name evidence="1" type="ORF">METZ01_LOCUS459073</name>
</gene>
<protein>
    <submittedName>
        <fullName evidence="1">Uncharacterized protein</fullName>
    </submittedName>
</protein>
<accession>A0A383AF52</accession>
<dbReference type="AlphaFoldDB" id="A0A383AF52"/>